<protein>
    <recommendedName>
        <fullName evidence="4">CS1 type fimbrial major subunit</fullName>
    </recommendedName>
</protein>
<proteinExistence type="predicted"/>
<sequence length="187" mass="19863">MKTKTIFKSAAILFLAALSVNANAQTTTAPPVTTKQSNEKTTALNVVIDNAIEVRLNSVDPLGFRLATAKDFREGKDTSYADHFRVTSNIPYKIEVKTSDATLASSATGKSIPVEEVSLEITNTGLTGATLNKVALSTTNQTLASKLKETVDQQFSVKVGKSTAASSKFLVPGGTYTTNLVITTTQE</sequence>
<evidence type="ECO:0000256" key="1">
    <source>
        <dbReference type="SAM" id="SignalP"/>
    </source>
</evidence>
<organism evidence="2 3">
    <name type="scientific">Cnuella takakiae</name>
    <dbReference type="NCBI Taxonomy" id="1302690"/>
    <lineage>
        <taxon>Bacteria</taxon>
        <taxon>Pseudomonadati</taxon>
        <taxon>Bacteroidota</taxon>
        <taxon>Chitinophagia</taxon>
        <taxon>Chitinophagales</taxon>
        <taxon>Chitinophagaceae</taxon>
        <taxon>Cnuella</taxon>
    </lineage>
</organism>
<dbReference type="EMBL" id="FQUO01000023">
    <property type="protein sequence ID" value="SHG26735.1"/>
    <property type="molecule type" value="Genomic_DNA"/>
</dbReference>
<keyword evidence="1" id="KW-0732">Signal</keyword>
<accession>A0A1M5IEP9</accession>
<dbReference type="AlphaFoldDB" id="A0A1M5IEP9"/>
<dbReference type="STRING" id="1302690.BUE76_02090"/>
<reference evidence="2 3" key="1">
    <citation type="submission" date="2016-11" db="EMBL/GenBank/DDBJ databases">
        <authorList>
            <person name="Jaros S."/>
            <person name="Januszkiewicz K."/>
            <person name="Wedrychowicz H."/>
        </authorList>
    </citation>
    <scope>NUCLEOTIDE SEQUENCE [LARGE SCALE GENOMIC DNA]</scope>
    <source>
        <strain evidence="2 3">DSM 26897</strain>
    </source>
</reference>
<name>A0A1M5IEP9_9BACT</name>
<dbReference type="RefSeq" id="WP_073048053.1">
    <property type="nucleotide sequence ID" value="NZ_FQUO01000023.1"/>
</dbReference>
<dbReference type="Proteomes" id="UP000184368">
    <property type="component" value="Unassembled WGS sequence"/>
</dbReference>
<evidence type="ECO:0000313" key="3">
    <source>
        <dbReference type="Proteomes" id="UP000184368"/>
    </source>
</evidence>
<keyword evidence="3" id="KW-1185">Reference proteome</keyword>
<evidence type="ECO:0008006" key="4">
    <source>
        <dbReference type="Google" id="ProtNLM"/>
    </source>
</evidence>
<feature type="chain" id="PRO_5012454645" description="CS1 type fimbrial major subunit" evidence="1">
    <location>
        <begin position="25"/>
        <end position="187"/>
    </location>
</feature>
<evidence type="ECO:0000313" key="2">
    <source>
        <dbReference type="EMBL" id="SHG26735.1"/>
    </source>
</evidence>
<feature type="signal peptide" evidence="1">
    <location>
        <begin position="1"/>
        <end position="24"/>
    </location>
</feature>
<gene>
    <name evidence="2" type="ORF">SAMN05444008_12355</name>
</gene>